<protein>
    <submittedName>
        <fullName evidence="2">Uncharacterized protein</fullName>
    </submittedName>
</protein>
<gene>
    <name evidence="2" type="ORF">F2Q68_00019676</name>
</gene>
<organism evidence="2 3">
    <name type="scientific">Brassica cretica</name>
    <name type="common">Mustard</name>
    <dbReference type="NCBI Taxonomy" id="69181"/>
    <lineage>
        <taxon>Eukaryota</taxon>
        <taxon>Viridiplantae</taxon>
        <taxon>Streptophyta</taxon>
        <taxon>Embryophyta</taxon>
        <taxon>Tracheophyta</taxon>
        <taxon>Spermatophyta</taxon>
        <taxon>Magnoliopsida</taxon>
        <taxon>eudicotyledons</taxon>
        <taxon>Gunneridae</taxon>
        <taxon>Pentapetalae</taxon>
        <taxon>rosids</taxon>
        <taxon>malvids</taxon>
        <taxon>Brassicales</taxon>
        <taxon>Brassicaceae</taxon>
        <taxon>Brassiceae</taxon>
        <taxon>Brassica</taxon>
    </lineage>
</organism>
<evidence type="ECO:0000313" key="3">
    <source>
        <dbReference type="Proteomes" id="UP000712281"/>
    </source>
</evidence>
<dbReference type="EMBL" id="QGKW02002228">
    <property type="protein sequence ID" value="KAF2537090.1"/>
    <property type="molecule type" value="Genomic_DNA"/>
</dbReference>
<evidence type="ECO:0000313" key="2">
    <source>
        <dbReference type="EMBL" id="KAF2537090.1"/>
    </source>
</evidence>
<comment type="caution">
    <text evidence="2">The sequence shown here is derived from an EMBL/GenBank/DDBJ whole genome shotgun (WGS) entry which is preliminary data.</text>
</comment>
<reference evidence="2" key="1">
    <citation type="submission" date="2019-12" db="EMBL/GenBank/DDBJ databases">
        <title>Genome sequencing and annotation of Brassica cretica.</title>
        <authorList>
            <person name="Studholme D.J."/>
            <person name="Sarris P.F."/>
        </authorList>
    </citation>
    <scope>NUCLEOTIDE SEQUENCE</scope>
    <source>
        <strain evidence="2">PFS-001/15</strain>
        <tissue evidence="2">Leaf</tissue>
    </source>
</reference>
<name>A0A8S9FTL0_BRACR</name>
<feature type="compositionally biased region" description="Basic residues" evidence="1">
    <location>
        <begin position="1"/>
        <end position="12"/>
    </location>
</feature>
<sequence>MSSRKKTLKRGTSHGSSSEGVQDDDILVPKAESLPHSIDPADGEAYWIVKYGLNTPPIDKSIPVMNQRSVEKGAPSRRTVQFLKAVRVFYRILDAVEFRIPCRGESSDNPPEGYFTCYESFLVRCRLCFPIPEIIVRVLDRFEVSISQLSPTSFQHLIGVIILSYEHGRSLTTDHFEAIFRMQLVSKPYLYRLVPRKYMTVIKGLISNSNSWTEFFLFVRVNAASVEENCIPLFRSKPNDSPFINPKTVRKALRLVHLDLGVAVEADNDSESDDPAPCDDGIWTFLMVTVAVRARYLFWIFDEFFASLPSSFDTPSSKDELGRSKVVAEGSRIINGGLNILGSALETSHREAMVVYRFKAEKAEKDLARMQNEFLERDSKLAKDHDKAIRRAERRGRREVVEAIFTSVVVRLVPSGRRRRTTSFSRKGSMTDHTHAEALISPIDGRIQGFWDPIPVSPDMEEVATEAAGYDEEVDCPADAFGASMSGGFNFDLDQWDGFKARPRFTFGFKVYAVTSRLSIFLLRFQPDSYRFKVRDRFSAYTTSRFYPGVGCLRIRMIRVRLFKTADVLVGYEHGLSLTTDHFEAIFRLQLVSKPHLYRLVPWKYMTMIKGLISNSNSWTKFFFFVRVNAASVEENCIPLFRSKPNDSPFINPLYPFPEDVIQMRDLLRNEADNDSKYDDPAPCDVPAEETNVRSSKGKGIDLVDIEFSIDDSILPGWDPDLAYGGGSGSSEVPILDLTSSLPAYPRVSILLRPRMNWEGPREPMVYCFKAEKAEKFLERDSKLAKNHDKAIRRAERRGRREVVEVMRNCASQFMTEYGNLKEAYSLVGDFRECRGSVGAL</sequence>
<accession>A0A8S9FTL0</accession>
<evidence type="ECO:0000256" key="1">
    <source>
        <dbReference type="SAM" id="MobiDB-lite"/>
    </source>
</evidence>
<dbReference type="AlphaFoldDB" id="A0A8S9FTL0"/>
<dbReference type="PANTHER" id="PTHR31099">
    <property type="entry name" value="OS06G0165300 PROTEIN"/>
    <property type="match status" value="1"/>
</dbReference>
<dbReference type="PANTHER" id="PTHR31099:SF44">
    <property type="entry name" value="DUF4283 DOMAIN-CONTAINING PROTEIN"/>
    <property type="match status" value="1"/>
</dbReference>
<dbReference type="Proteomes" id="UP000712281">
    <property type="component" value="Unassembled WGS sequence"/>
</dbReference>
<proteinExistence type="predicted"/>
<feature type="region of interest" description="Disordered" evidence="1">
    <location>
        <begin position="1"/>
        <end position="26"/>
    </location>
</feature>